<evidence type="ECO:0000313" key="2">
    <source>
        <dbReference type="EMBL" id="KAF2499457.1"/>
    </source>
</evidence>
<feature type="region of interest" description="Disordered" evidence="1">
    <location>
        <begin position="83"/>
        <end position="127"/>
    </location>
</feature>
<name>A0A6A6R7J0_9PEZI</name>
<evidence type="ECO:0000313" key="3">
    <source>
        <dbReference type="Proteomes" id="UP000799750"/>
    </source>
</evidence>
<protein>
    <submittedName>
        <fullName evidence="2">Uncharacterized protein</fullName>
    </submittedName>
</protein>
<proteinExistence type="predicted"/>
<keyword evidence="3" id="KW-1185">Reference proteome</keyword>
<feature type="region of interest" description="Disordered" evidence="1">
    <location>
        <begin position="1"/>
        <end position="41"/>
    </location>
</feature>
<dbReference type="AlphaFoldDB" id="A0A6A6R7J0"/>
<reference evidence="2" key="1">
    <citation type="journal article" date="2020" name="Stud. Mycol.">
        <title>101 Dothideomycetes genomes: a test case for predicting lifestyles and emergence of pathogens.</title>
        <authorList>
            <person name="Haridas S."/>
            <person name="Albert R."/>
            <person name="Binder M."/>
            <person name="Bloem J."/>
            <person name="Labutti K."/>
            <person name="Salamov A."/>
            <person name="Andreopoulos B."/>
            <person name="Baker S."/>
            <person name="Barry K."/>
            <person name="Bills G."/>
            <person name="Bluhm B."/>
            <person name="Cannon C."/>
            <person name="Castanera R."/>
            <person name="Culley D."/>
            <person name="Daum C."/>
            <person name="Ezra D."/>
            <person name="Gonzalez J."/>
            <person name="Henrissat B."/>
            <person name="Kuo A."/>
            <person name="Liang C."/>
            <person name="Lipzen A."/>
            <person name="Lutzoni F."/>
            <person name="Magnuson J."/>
            <person name="Mondo S."/>
            <person name="Nolan M."/>
            <person name="Ohm R."/>
            <person name="Pangilinan J."/>
            <person name="Park H.-J."/>
            <person name="Ramirez L."/>
            <person name="Alfaro M."/>
            <person name="Sun H."/>
            <person name="Tritt A."/>
            <person name="Yoshinaga Y."/>
            <person name="Zwiers L.-H."/>
            <person name="Turgeon B."/>
            <person name="Goodwin S."/>
            <person name="Spatafora J."/>
            <person name="Crous P."/>
            <person name="Grigoriev I."/>
        </authorList>
    </citation>
    <scope>NUCLEOTIDE SEQUENCE</scope>
    <source>
        <strain evidence="2">CBS 269.34</strain>
    </source>
</reference>
<feature type="compositionally biased region" description="Polar residues" evidence="1">
    <location>
        <begin position="98"/>
        <end position="115"/>
    </location>
</feature>
<feature type="compositionally biased region" description="Basic and acidic residues" evidence="1">
    <location>
        <begin position="83"/>
        <end position="93"/>
    </location>
</feature>
<sequence length="275" mass="31365">MYHTGYMTSPDPDPHWFGPQEPKLLDAISQGPTCPTPKANELPSIKDVLSYQSNAVPYPSPLLSSPMPTEVIRSPLLNCLPRPLEHGRTREPPLEQWHVTSTPSLSVQSRRSSLTEPGPEDPVNLPWDQLSQSRKARRRQYIQSIWTALDGKMVTSILPFSMWPTTLNSDIHTRLYPYESPQPDKNVQNWNDSLLWLLARLFGDNVGKDLKVIVDTLQGEMVTRLCSQAKEEDSYGLQPKDVERVIRRFQQPHVQPRSNTDEAMVRRFQPGCVFV</sequence>
<gene>
    <name evidence="2" type="ORF">BU16DRAFT_272201</name>
</gene>
<dbReference type="OrthoDB" id="10451002at2759"/>
<organism evidence="2 3">
    <name type="scientific">Lophium mytilinum</name>
    <dbReference type="NCBI Taxonomy" id="390894"/>
    <lineage>
        <taxon>Eukaryota</taxon>
        <taxon>Fungi</taxon>
        <taxon>Dikarya</taxon>
        <taxon>Ascomycota</taxon>
        <taxon>Pezizomycotina</taxon>
        <taxon>Dothideomycetes</taxon>
        <taxon>Pleosporomycetidae</taxon>
        <taxon>Mytilinidiales</taxon>
        <taxon>Mytilinidiaceae</taxon>
        <taxon>Lophium</taxon>
    </lineage>
</organism>
<dbReference type="Proteomes" id="UP000799750">
    <property type="component" value="Unassembled WGS sequence"/>
</dbReference>
<evidence type="ECO:0000256" key="1">
    <source>
        <dbReference type="SAM" id="MobiDB-lite"/>
    </source>
</evidence>
<accession>A0A6A6R7J0</accession>
<dbReference type="EMBL" id="MU004184">
    <property type="protein sequence ID" value="KAF2499457.1"/>
    <property type="molecule type" value="Genomic_DNA"/>
</dbReference>